<comment type="caution">
    <text evidence="8">The sequence shown here is derived from an EMBL/GenBank/DDBJ whole genome shotgun (WGS) entry which is preliminary data.</text>
</comment>
<dbReference type="InterPro" id="IPR050846">
    <property type="entry name" value="TLCD"/>
</dbReference>
<dbReference type="InterPro" id="IPR006634">
    <property type="entry name" value="TLC-dom"/>
</dbReference>
<evidence type="ECO:0000256" key="1">
    <source>
        <dbReference type="ARBA" id="ARBA00004141"/>
    </source>
</evidence>
<reference evidence="8 9" key="1">
    <citation type="submission" date="2020-08" db="EMBL/GenBank/DDBJ databases">
        <authorList>
            <person name="Hejnol A."/>
        </authorList>
    </citation>
    <scope>NUCLEOTIDE SEQUENCE [LARGE SCALE GENOMIC DNA]</scope>
</reference>
<evidence type="ECO:0000256" key="3">
    <source>
        <dbReference type="ARBA" id="ARBA00022989"/>
    </source>
</evidence>
<dbReference type="EMBL" id="CAJFCJ010000002">
    <property type="protein sequence ID" value="CAD5112355.1"/>
    <property type="molecule type" value="Genomic_DNA"/>
</dbReference>
<dbReference type="SMART" id="SM00724">
    <property type="entry name" value="TLC"/>
    <property type="match status" value="1"/>
</dbReference>
<dbReference type="OrthoDB" id="10266980at2759"/>
<feature type="transmembrane region" description="Helical" evidence="6">
    <location>
        <begin position="127"/>
        <end position="148"/>
    </location>
</feature>
<feature type="transmembrane region" description="Helical" evidence="6">
    <location>
        <begin position="225"/>
        <end position="247"/>
    </location>
</feature>
<evidence type="ECO:0000259" key="7">
    <source>
        <dbReference type="PROSITE" id="PS50922"/>
    </source>
</evidence>
<evidence type="ECO:0000256" key="2">
    <source>
        <dbReference type="ARBA" id="ARBA00022692"/>
    </source>
</evidence>
<dbReference type="PANTHER" id="PTHR13439:SF0">
    <property type="entry name" value="TOPOISOMERASE I DAMAGE AFFECTED PROTEIN 4"/>
    <property type="match status" value="1"/>
</dbReference>
<keyword evidence="4 5" id="KW-0472">Membrane</keyword>
<proteinExistence type="predicted"/>
<dbReference type="Proteomes" id="UP000549394">
    <property type="component" value="Unassembled WGS sequence"/>
</dbReference>
<evidence type="ECO:0000256" key="5">
    <source>
        <dbReference type="PROSITE-ProRule" id="PRU00205"/>
    </source>
</evidence>
<keyword evidence="2 5" id="KW-0812">Transmembrane</keyword>
<evidence type="ECO:0000256" key="6">
    <source>
        <dbReference type="SAM" id="Phobius"/>
    </source>
</evidence>
<comment type="subcellular location">
    <subcellularLocation>
        <location evidence="1">Membrane</location>
        <topology evidence="1">Multi-pass membrane protein</topology>
    </subcellularLocation>
</comment>
<keyword evidence="9" id="KW-1185">Reference proteome</keyword>
<feature type="transmembrane region" description="Helical" evidence="6">
    <location>
        <begin position="183"/>
        <end position="205"/>
    </location>
</feature>
<gene>
    <name evidence="8" type="ORF">DGYR_LOCUS1511</name>
</gene>
<dbReference type="GO" id="GO:0005783">
    <property type="term" value="C:endoplasmic reticulum"/>
    <property type="evidence" value="ECO:0007669"/>
    <property type="project" value="TreeGrafter"/>
</dbReference>
<evidence type="ECO:0000313" key="8">
    <source>
        <dbReference type="EMBL" id="CAD5112355.1"/>
    </source>
</evidence>
<feature type="transmembrane region" description="Helical" evidence="6">
    <location>
        <begin position="97"/>
        <end position="120"/>
    </location>
</feature>
<feature type="transmembrane region" description="Helical" evidence="6">
    <location>
        <begin position="63"/>
        <end position="82"/>
    </location>
</feature>
<feature type="transmembrane region" description="Helical" evidence="6">
    <location>
        <begin position="16"/>
        <end position="33"/>
    </location>
</feature>
<dbReference type="PROSITE" id="PS50922">
    <property type="entry name" value="TLC"/>
    <property type="match status" value="1"/>
</dbReference>
<dbReference type="GO" id="GO:0055088">
    <property type="term" value="P:lipid homeostasis"/>
    <property type="evidence" value="ECO:0007669"/>
    <property type="project" value="TreeGrafter"/>
</dbReference>
<organism evidence="8 9">
    <name type="scientific">Dimorphilus gyrociliatus</name>
    <dbReference type="NCBI Taxonomy" id="2664684"/>
    <lineage>
        <taxon>Eukaryota</taxon>
        <taxon>Metazoa</taxon>
        <taxon>Spiralia</taxon>
        <taxon>Lophotrochozoa</taxon>
        <taxon>Annelida</taxon>
        <taxon>Polychaeta</taxon>
        <taxon>Polychaeta incertae sedis</taxon>
        <taxon>Dinophilidae</taxon>
        <taxon>Dimorphilus</taxon>
    </lineage>
</organism>
<dbReference type="AlphaFoldDB" id="A0A7I8V991"/>
<protein>
    <submittedName>
        <fullName evidence="8">DgyrCDS1589</fullName>
    </submittedName>
</protein>
<name>A0A7I8V991_9ANNE</name>
<evidence type="ECO:0000256" key="4">
    <source>
        <dbReference type="ARBA" id="ARBA00023136"/>
    </source>
</evidence>
<keyword evidence="3 6" id="KW-1133">Transmembrane helix</keyword>
<accession>A0A7I8V991</accession>
<sequence length="263" mass="30180">MNGSENATTSVYVADFSYHPIAIISCIIFLINYKIIGPKISSFLTDKYAGLPKAKKVDWNTRVNSTVHATIVSIICVYLFIYDEKVNEDPVWGESPMVRTTCAVVVGYMVSDILIVLYHWKELGEFFFIFHHAASIYAYLFVITYGVLPWFANFRLIAEFSTPLVNQRWFLDAIEHDKSSKVFVVNGVSMSIIFFLVRIAVLPVYWGRVYSYYGTASALRVGRMWFVLVSSCAVLDSINIFWMYRIYRGLKKVIKAKREAKSN</sequence>
<dbReference type="GO" id="GO:0016020">
    <property type="term" value="C:membrane"/>
    <property type="evidence" value="ECO:0007669"/>
    <property type="project" value="UniProtKB-SubCell"/>
</dbReference>
<dbReference type="PANTHER" id="PTHR13439">
    <property type="entry name" value="CT120 PROTEIN"/>
    <property type="match status" value="1"/>
</dbReference>
<feature type="domain" description="TLC" evidence="7">
    <location>
        <begin position="54"/>
        <end position="255"/>
    </location>
</feature>
<evidence type="ECO:0000313" key="9">
    <source>
        <dbReference type="Proteomes" id="UP000549394"/>
    </source>
</evidence>
<dbReference type="Pfam" id="PF03798">
    <property type="entry name" value="TRAM_LAG1_CLN8"/>
    <property type="match status" value="1"/>
</dbReference>